<evidence type="ECO:0000313" key="3">
    <source>
        <dbReference type="Proteomes" id="UP000253720"/>
    </source>
</evidence>
<reference evidence="2 3" key="1">
    <citation type="submission" date="2018-05" db="EMBL/GenBank/DDBJ databases">
        <title>Complete genome sequence of Pseudomonas kribbensis 46-2(T).</title>
        <authorList>
            <person name="Jeong H."/>
            <person name="Lee S.-G."/>
            <person name="Rha E."/>
            <person name="Kim H."/>
        </authorList>
    </citation>
    <scope>NUCLEOTIDE SEQUENCE [LARGE SCALE GENOMIC DNA]</scope>
    <source>
        <strain evidence="2 3">46-2</strain>
    </source>
</reference>
<feature type="transmembrane region" description="Helical" evidence="1">
    <location>
        <begin position="110"/>
        <end position="142"/>
    </location>
</feature>
<keyword evidence="1" id="KW-0472">Membrane</keyword>
<keyword evidence="1" id="KW-1133">Transmembrane helix</keyword>
<sequence length="181" mass="20565">MLDFLYRKMNVDFIVWSGTVRKIQKLTDDDGYVETVVRIENDNGEIEDIDVSGLEFDLKRNHRVSVFNATTAAIDYSVFALLRNDCLSRSALLVDGEMLFKELGIKLPRFTIFLISLVYGAIATWIAGEGGLISAIVLFGALHMDGSRRRKLFAARIEAHLHKLDKQYQSHRMVKRALARS</sequence>
<evidence type="ECO:0000313" key="2">
    <source>
        <dbReference type="EMBL" id="AXI61110.1"/>
    </source>
</evidence>
<organism evidence="2 3">
    <name type="scientific">Pseudomonas kribbensis</name>
    <dbReference type="NCBI Taxonomy" id="1628086"/>
    <lineage>
        <taxon>Bacteria</taxon>
        <taxon>Pseudomonadati</taxon>
        <taxon>Pseudomonadota</taxon>
        <taxon>Gammaproteobacteria</taxon>
        <taxon>Pseudomonadales</taxon>
        <taxon>Pseudomonadaceae</taxon>
        <taxon>Pseudomonas</taxon>
    </lineage>
</organism>
<name>A0A345RP94_9PSED</name>
<dbReference type="EMBL" id="CP029608">
    <property type="protein sequence ID" value="AXI61110.1"/>
    <property type="molecule type" value="Genomic_DNA"/>
</dbReference>
<protein>
    <submittedName>
        <fullName evidence="2">Uncharacterized protein</fullName>
    </submittedName>
</protein>
<dbReference type="AlphaFoldDB" id="A0A345RP94"/>
<dbReference type="Proteomes" id="UP000253720">
    <property type="component" value="Chromosome"/>
</dbReference>
<gene>
    <name evidence="2" type="ORF">DLD99_11710</name>
</gene>
<keyword evidence="1" id="KW-0812">Transmembrane</keyword>
<accession>A0A345RP94</accession>
<keyword evidence="3" id="KW-1185">Reference proteome</keyword>
<evidence type="ECO:0000256" key="1">
    <source>
        <dbReference type="SAM" id="Phobius"/>
    </source>
</evidence>
<proteinExistence type="predicted"/>
<dbReference type="RefSeq" id="WP_114882303.1">
    <property type="nucleotide sequence ID" value="NZ_CP029608.1"/>
</dbReference>
<dbReference type="KEGG" id="pke:DLD99_11710"/>